<reference evidence="6 7" key="1">
    <citation type="journal article" date="2019" name="Environ. Microbiol.">
        <title>Species interactions and distinct microbial communities in high Arctic permafrost affected cryosols are associated with the CH4 and CO2 gas fluxes.</title>
        <authorList>
            <person name="Altshuler I."/>
            <person name="Hamel J."/>
            <person name="Turney S."/>
            <person name="Magnuson E."/>
            <person name="Levesque R."/>
            <person name="Greer C."/>
            <person name="Whyte L.G."/>
        </authorList>
    </citation>
    <scope>NUCLEOTIDE SEQUENCE [LARGE SCALE GENOMIC DNA]</scope>
    <source>
        <strain evidence="6 7">S06.C</strain>
    </source>
</reference>
<dbReference type="GO" id="GO:0005829">
    <property type="term" value="C:cytosol"/>
    <property type="evidence" value="ECO:0007669"/>
    <property type="project" value="TreeGrafter"/>
</dbReference>
<proteinExistence type="inferred from homology"/>
<dbReference type="RefSeq" id="WP_140843543.1">
    <property type="nucleotide sequence ID" value="NZ_RCZI01000004.1"/>
</dbReference>
<sequence length="490" mass="51770">MKLQHPDLFRQQCHIGGRWVDASDGATIRVTNPADDSVLGTVPRLTAGDVRSAIDAANTALPGWRDTSAKERSRLMRRWYDLCMAHQDDLGMLLTLEQGKPLAEAKGEIAYGSSFIEWFAEEAKRIYGDIIPAATMDRRIVVLKQPVGVVAAITPWNFPNAMITRKAGAALAAGCTIVIKPASATPYSALALAQLAAEAGIPAGVLNVVTGAASTVGGELTGSPIVRKLSFTGSTEIGKKLMEQCAGTVKKVSMELGGNAPFIVFDDADLDAAVAGVMASKFRNAGQTCVCANRIFVQAGIYDRFTAKLKTTVEAQVVGNGLESGVNLGPLIDDAAVAKVREHIDDAVSLGAQIVTGGKAHALGGRFFTPTILSDVSPKSRLMQEETFGPVAPLIRFETDDEAIAMANDTPFGLAAYFYTQDYARAWKVAEALEVGIVGLNEGLISTELAPFGGIKESGVGREGSKYGIDDYLEIKYVCAGGLGRPAGTK</sequence>
<evidence type="ECO:0000256" key="4">
    <source>
        <dbReference type="RuleBase" id="RU003345"/>
    </source>
</evidence>
<gene>
    <name evidence="6" type="ORF">EAH82_16520</name>
</gene>
<dbReference type="NCBIfam" id="TIGR01780">
    <property type="entry name" value="SSADH"/>
    <property type="match status" value="1"/>
</dbReference>
<dbReference type="FunFam" id="3.40.605.10:FF:000005">
    <property type="entry name" value="Succinate-semialdehyde dehydrogenase I"/>
    <property type="match status" value="1"/>
</dbReference>
<dbReference type="InterPro" id="IPR016163">
    <property type="entry name" value="Ald_DH_C"/>
</dbReference>
<dbReference type="Proteomes" id="UP000319212">
    <property type="component" value="Unassembled WGS sequence"/>
</dbReference>
<dbReference type="SUPFAM" id="SSF53720">
    <property type="entry name" value="ALDH-like"/>
    <property type="match status" value="1"/>
</dbReference>
<dbReference type="FunFam" id="3.40.309.10:FF:000004">
    <property type="entry name" value="Succinate-semialdehyde dehydrogenase I"/>
    <property type="match status" value="1"/>
</dbReference>
<dbReference type="PANTHER" id="PTHR43353:SF5">
    <property type="entry name" value="SUCCINATE-SEMIALDEHYDE DEHYDROGENASE, MITOCHONDRIAL"/>
    <property type="match status" value="1"/>
</dbReference>
<dbReference type="OrthoDB" id="6187633at2"/>
<evidence type="ECO:0000313" key="7">
    <source>
        <dbReference type="Proteomes" id="UP000319212"/>
    </source>
</evidence>
<dbReference type="GO" id="GO:0009450">
    <property type="term" value="P:gamma-aminobutyric acid catabolic process"/>
    <property type="evidence" value="ECO:0007669"/>
    <property type="project" value="InterPro"/>
</dbReference>
<dbReference type="Gene3D" id="3.40.605.10">
    <property type="entry name" value="Aldehyde Dehydrogenase, Chain A, domain 1"/>
    <property type="match status" value="1"/>
</dbReference>
<dbReference type="EMBL" id="RCZI01000004">
    <property type="protein sequence ID" value="TPG26111.1"/>
    <property type="molecule type" value="Genomic_DNA"/>
</dbReference>
<dbReference type="InterPro" id="IPR050740">
    <property type="entry name" value="Aldehyde_DH_Superfamily"/>
</dbReference>
<protein>
    <submittedName>
        <fullName evidence="6">NAD-dependent succinate-semialdehyde dehydrogenase</fullName>
    </submittedName>
</protein>
<organism evidence="6 7">
    <name type="scientific">Variovorax guangxiensis</name>
    <dbReference type="NCBI Taxonomy" id="1775474"/>
    <lineage>
        <taxon>Bacteria</taxon>
        <taxon>Pseudomonadati</taxon>
        <taxon>Pseudomonadota</taxon>
        <taxon>Betaproteobacteria</taxon>
        <taxon>Burkholderiales</taxon>
        <taxon>Comamonadaceae</taxon>
        <taxon>Variovorax</taxon>
    </lineage>
</organism>
<dbReference type="Gene3D" id="3.40.309.10">
    <property type="entry name" value="Aldehyde Dehydrogenase, Chain A, domain 2"/>
    <property type="match status" value="1"/>
</dbReference>
<comment type="caution">
    <text evidence="6">The sequence shown here is derived from an EMBL/GenBank/DDBJ whole genome shotgun (WGS) entry which is preliminary data.</text>
</comment>
<evidence type="ECO:0000256" key="3">
    <source>
        <dbReference type="PROSITE-ProRule" id="PRU10007"/>
    </source>
</evidence>
<dbReference type="Pfam" id="PF00171">
    <property type="entry name" value="Aldedh"/>
    <property type="match status" value="1"/>
</dbReference>
<dbReference type="InterPro" id="IPR016160">
    <property type="entry name" value="Ald_DH_CS_CYS"/>
</dbReference>
<dbReference type="InterPro" id="IPR016161">
    <property type="entry name" value="Ald_DH/histidinol_DH"/>
</dbReference>
<dbReference type="CDD" id="cd07103">
    <property type="entry name" value="ALDH_F5_SSADH_GabD"/>
    <property type="match status" value="1"/>
</dbReference>
<keyword evidence="2 4" id="KW-0560">Oxidoreductase</keyword>
<feature type="active site" evidence="3">
    <location>
        <position position="255"/>
    </location>
</feature>
<evidence type="ECO:0000256" key="1">
    <source>
        <dbReference type="ARBA" id="ARBA00009986"/>
    </source>
</evidence>
<dbReference type="PROSITE" id="PS00687">
    <property type="entry name" value="ALDEHYDE_DEHYDR_GLU"/>
    <property type="match status" value="1"/>
</dbReference>
<dbReference type="AlphaFoldDB" id="A0A502DPF9"/>
<evidence type="ECO:0000313" key="6">
    <source>
        <dbReference type="EMBL" id="TPG26111.1"/>
    </source>
</evidence>
<dbReference type="InterPro" id="IPR015590">
    <property type="entry name" value="Aldehyde_DH_dom"/>
</dbReference>
<dbReference type="InterPro" id="IPR029510">
    <property type="entry name" value="Ald_DH_CS_GLU"/>
</dbReference>
<dbReference type="InterPro" id="IPR016162">
    <property type="entry name" value="Ald_DH_N"/>
</dbReference>
<dbReference type="PROSITE" id="PS00070">
    <property type="entry name" value="ALDEHYDE_DEHYDR_CYS"/>
    <property type="match status" value="1"/>
</dbReference>
<accession>A0A502DPF9</accession>
<dbReference type="GO" id="GO:0004777">
    <property type="term" value="F:succinate-semialdehyde dehydrogenase (NAD+) activity"/>
    <property type="evidence" value="ECO:0007669"/>
    <property type="project" value="TreeGrafter"/>
</dbReference>
<name>A0A502DPF9_9BURK</name>
<evidence type="ECO:0000259" key="5">
    <source>
        <dbReference type="Pfam" id="PF00171"/>
    </source>
</evidence>
<dbReference type="PANTHER" id="PTHR43353">
    <property type="entry name" value="SUCCINATE-SEMIALDEHYDE DEHYDROGENASE, MITOCHONDRIAL"/>
    <property type="match status" value="1"/>
</dbReference>
<feature type="domain" description="Aldehyde dehydrogenase" evidence="5">
    <location>
        <begin position="19"/>
        <end position="478"/>
    </location>
</feature>
<evidence type="ECO:0000256" key="2">
    <source>
        <dbReference type="ARBA" id="ARBA00023002"/>
    </source>
</evidence>
<comment type="similarity">
    <text evidence="1 4">Belongs to the aldehyde dehydrogenase family.</text>
</comment>
<dbReference type="InterPro" id="IPR010102">
    <property type="entry name" value="Succ_semiAld_DH"/>
</dbReference>